<dbReference type="InterPro" id="IPR006379">
    <property type="entry name" value="HAD-SF_hydro_IIB"/>
</dbReference>
<dbReference type="PANTHER" id="PTHR47267">
    <property type="match status" value="1"/>
</dbReference>
<dbReference type="SFLD" id="SFLDG01144">
    <property type="entry name" value="C2.B.4:_PGP_Like"/>
    <property type="match status" value="1"/>
</dbReference>
<dbReference type="InterPro" id="IPR023214">
    <property type="entry name" value="HAD_sf"/>
</dbReference>
<dbReference type="Gene3D" id="3.40.50.1000">
    <property type="entry name" value="HAD superfamily/HAD-like"/>
    <property type="match status" value="1"/>
</dbReference>
<dbReference type="Proteomes" id="UP001279681">
    <property type="component" value="Unassembled WGS sequence"/>
</dbReference>
<comment type="caution">
    <text evidence="6">The sequence shown here is derived from an EMBL/GenBank/DDBJ whole genome shotgun (WGS) entry which is preliminary data.</text>
</comment>
<evidence type="ECO:0000256" key="2">
    <source>
        <dbReference type="ARBA" id="ARBA00022723"/>
    </source>
</evidence>
<dbReference type="PANTHER" id="PTHR47267:SF4">
    <property type="entry name" value="PYRIDOXAL PHOSPHATE PHOSPHATASE YIGL"/>
    <property type="match status" value="1"/>
</dbReference>
<dbReference type="RefSeq" id="WP_320314195.1">
    <property type="nucleotide sequence ID" value="NZ_JAVIKH010000014.1"/>
</dbReference>
<evidence type="ECO:0000313" key="6">
    <source>
        <dbReference type="EMBL" id="MDX8336814.1"/>
    </source>
</evidence>
<dbReference type="InterPro" id="IPR000150">
    <property type="entry name" value="Cof"/>
</dbReference>
<dbReference type="SFLD" id="SFLDS00003">
    <property type="entry name" value="Haloacid_Dehalogenase"/>
    <property type="match status" value="1"/>
</dbReference>
<dbReference type="SUPFAM" id="SSF56784">
    <property type="entry name" value="HAD-like"/>
    <property type="match status" value="1"/>
</dbReference>
<keyword evidence="4" id="KW-0460">Magnesium</keyword>
<reference evidence="7" key="1">
    <citation type="submission" date="2023-07" db="EMBL/GenBank/DDBJ databases">
        <authorList>
            <person name="Colorado M.A."/>
            <person name="Villamil L.M."/>
            <person name="Melo J.F."/>
            <person name="Rodriguez J.A."/>
            <person name="Ruiz R.Y."/>
        </authorList>
    </citation>
    <scope>NUCLEOTIDE SEQUENCE [LARGE SCALE GENOMIC DNA]</scope>
    <source>
        <strain evidence="7">C33</strain>
    </source>
</reference>
<dbReference type="Pfam" id="PF08282">
    <property type="entry name" value="Hydrolase_3"/>
    <property type="match status" value="1"/>
</dbReference>
<dbReference type="CDD" id="cd07516">
    <property type="entry name" value="HAD_Pase"/>
    <property type="match status" value="1"/>
</dbReference>
<dbReference type="GO" id="GO:0016787">
    <property type="term" value="F:hydrolase activity"/>
    <property type="evidence" value="ECO:0007669"/>
    <property type="project" value="UniProtKB-KW"/>
</dbReference>
<evidence type="ECO:0000256" key="5">
    <source>
        <dbReference type="ARBA" id="ARBA00034778"/>
    </source>
</evidence>
<dbReference type="Gene3D" id="3.30.1240.10">
    <property type="match status" value="1"/>
</dbReference>
<evidence type="ECO:0000256" key="1">
    <source>
        <dbReference type="ARBA" id="ARBA00001946"/>
    </source>
</evidence>
<dbReference type="InterPro" id="IPR036412">
    <property type="entry name" value="HAD-like_sf"/>
</dbReference>
<evidence type="ECO:0000256" key="4">
    <source>
        <dbReference type="ARBA" id="ARBA00022842"/>
    </source>
</evidence>
<dbReference type="PROSITE" id="PS01229">
    <property type="entry name" value="COF_2"/>
    <property type="match status" value="1"/>
</dbReference>
<dbReference type="SFLD" id="SFLDG01140">
    <property type="entry name" value="C2.B:_Phosphomannomutase_and_P"/>
    <property type="match status" value="1"/>
</dbReference>
<accession>A0ABU4WC71</accession>
<evidence type="ECO:0000256" key="3">
    <source>
        <dbReference type="ARBA" id="ARBA00022801"/>
    </source>
</evidence>
<evidence type="ECO:0000313" key="7">
    <source>
        <dbReference type="Proteomes" id="UP001279681"/>
    </source>
</evidence>
<dbReference type="EMBL" id="JAVIKH010000014">
    <property type="protein sequence ID" value="MDX8336814.1"/>
    <property type="molecule type" value="Genomic_DNA"/>
</dbReference>
<keyword evidence="7" id="KW-1185">Reference proteome</keyword>
<protein>
    <submittedName>
        <fullName evidence="6">Cof-type HAD-IIB family hydrolase</fullName>
    </submittedName>
</protein>
<dbReference type="NCBIfam" id="TIGR00099">
    <property type="entry name" value="Cof-subfamily"/>
    <property type="match status" value="1"/>
</dbReference>
<comment type="similarity">
    <text evidence="5">Belongs to the HAD-like hydrolase superfamily. Cof family.</text>
</comment>
<proteinExistence type="inferred from homology"/>
<sequence length="265" mass="29744">MKYKAIICDLDGTLLNEHHTISDETKETIRKVVNSGVKFIIATGRHHNDAKTFKEMLELESFLITSNGAKVHDYKNNEIISHNIPADLAKGLLNYTYSKHLHKNVYLNDEWIAESPLEEALLFHKESGFHHIIAPFKSLVGKEITKFFFICDNEEHIAELEKKLRADFHEGLNITLSLGSCLEIMREGVSKASAIEEVLKKEGIDLKDTIAFGDGLNDLEMLSTVGKGFIMGNGSPRLKALLPENEVIKSNAENGVAKKLQEIFL</sequence>
<dbReference type="NCBIfam" id="TIGR01484">
    <property type="entry name" value="HAD-SF-IIB"/>
    <property type="match status" value="1"/>
</dbReference>
<comment type="cofactor">
    <cofactor evidence="1">
        <name>Mg(2+)</name>
        <dbReference type="ChEBI" id="CHEBI:18420"/>
    </cofactor>
</comment>
<organism evidence="6 7">
    <name type="scientific">Candidatus Cetobacterium colombiensis</name>
    <dbReference type="NCBI Taxonomy" id="3073100"/>
    <lineage>
        <taxon>Bacteria</taxon>
        <taxon>Fusobacteriati</taxon>
        <taxon>Fusobacteriota</taxon>
        <taxon>Fusobacteriia</taxon>
        <taxon>Fusobacteriales</taxon>
        <taxon>Fusobacteriaceae</taxon>
        <taxon>Cetobacterium</taxon>
    </lineage>
</organism>
<keyword evidence="3 6" id="KW-0378">Hydrolase</keyword>
<gene>
    <name evidence="6" type="ORF">RFV38_09965</name>
</gene>
<keyword evidence="2" id="KW-0479">Metal-binding</keyword>
<name>A0ABU4WC71_9FUSO</name>
<dbReference type="PROSITE" id="PS01228">
    <property type="entry name" value="COF_1"/>
    <property type="match status" value="1"/>
</dbReference>